<accession>A0A653EB83</accession>
<dbReference type="RefSeq" id="WP_150549394.1">
    <property type="nucleotide sequence ID" value="NZ_LR215729.2"/>
</dbReference>
<protein>
    <submittedName>
        <fullName evidence="3">Ogr/Delta-like zinc finger</fullName>
    </submittedName>
</protein>
<evidence type="ECO:0000313" key="3">
    <source>
        <dbReference type="EMBL" id="VEV99256.1"/>
    </source>
</evidence>
<reference evidence="3" key="1">
    <citation type="submission" date="2019-02" db="EMBL/GenBank/DDBJ databases">
        <authorList>
            <consortium name="Genoscope - CEA"/>
            <person name="William W."/>
        </authorList>
    </citation>
    <scope>NUCLEOTIDE SEQUENCE [LARGE SCALE GENOMIC DNA]</scope>
    <source>
        <strain evidence="3">YSy11</strain>
    </source>
</reference>
<proteinExistence type="predicted"/>
<feature type="region of interest" description="Disordered" evidence="1">
    <location>
        <begin position="77"/>
        <end position="100"/>
    </location>
</feature>
<evidence type="ECO:0000259" key="2">
    <source>
        <dbReference type="Pfam" id="PF04606"/>
    </source>
</evidence>
<dbReference type="EMBL" id="LR215729">
    <property type="protein sequence ID" value="VEV99256.1"/>
    <property type="molecule type" value="Genomic_DNA"/>
</dbReference>
<name>A0A653EB83_9PSED</name>
<sequence>MSSYYRLKCPKCQGPMKVRASTEQHVFLRVMYLQCQYVPCSWSVRAEFQMTHELSPSGQPNPAVSLPLAPSALLSKARQDNRDIANNNQLDMLDAQEASA</sequence>
<gene>
    <name evidence="3" type="ORF">PMYSY11_4213</name>
</gene>
<organism evidence="3">
    <name type="scientific">Pseudomonas marincola</name>
    <dbReference type="NCBI Taxonomy" id="437900"/>
    <lineage>
        <taxon>Bacteria</taxon>
        <taxon>Pseudomonadati</taxon>
        <taxon>Pseudomonadota</taxon>
        <taxon>Gammaproteobacteria</taxon>
        <taxon>Pseudomonadales</taxon>
        <taxon>Pseudomonadaceae</taxon>
        <taxon>Pseudomonas</taxon>
    </lineage>
</organism>
<feature type="domain" description="Zinc finger Ogr/Delta-type" evidence="2">
    <location>
        <begin position="8"/>
        <end position="54"/>
    </location>
</feature>
<dbReference type="AlphaFoldDB" id="A0A653EB83"/>
<dbReference type="InterPro" id="IPR007684">
    <property type="entry name" value="Znf_Ogr/Delta"/>
</dbReference>
<evidence type="ECO:0000256" key="1">
    <source>
        <dbReference type="SAM" id="MobiDB-lite"/>
    </source>
</evidence>
<dbReference type="Pfam" id="PF04606">
    <property type="entry name" value="Ogr_Delta"/>
    <property type="match status" value="1"/>
</dbReference>